<dbReference type="RefSeq" id="WP_089728454.1">
    <property type="nucleotide sequence ID" value="NZ_FNGI01000005.1"/>
</dbReference>
<dbReference type="PANTHER" id="PTHR39337">
    <property type="entry name" value="BLR5642 PROTEIN"/>
    <property type="match status" value="1"/>
</dbReference>
<dbReference type="Pfam" id="PF04343">
    <property type="entry name" value="DUF488"/>
    <property type="match status" value="1"/>
</dbReference>
<accession>A0A1G9LQD0</accession>
<dbReference type="InterPro" id="IPR007438">
    <property type="entry name" value="DUF488"/>
</dbReference>
<dbReference type="EMBL" id="FNGI01000005">
    <property type="protein sequence ID" value="SDL63941.1"/>
    <property type="molecule type" value="Genomic_DNA"/>
</dbReference>
<dbReference type="Proteomes" id="UP000198654">
    <property type="component" value="Unassembled WGS sequence"/>
</dbReference>
<sequence>MQKAHQPATIWTIGHSNRSQEEFLALLDSLRIEQIVDIRRFPGSRRQPQFAGEALAHGLAKHRIAYRHLPELGGRRGRPASDSPNTGWRVAQFAAYADHMQTEEFAQGLEALMLIADTRRSAMMCSEAVPWRCHRRLVADALTVRGWKVFDIMARNKATLHTLTDFASVQGGVLTYPGDDIEG</sequence>
<dbReference type="STRING" id="119000.SAMN05661010_02197"/>
<gene>
    <name evidence="1" type="ORF">SAMN05661010_02197</name>
</gene>
<keyword evidence="2" id="KW-1185">Reference proteome</keyword>
<name>A0A1G9LQD0_9GAMM</name>
<dbReference type="OrthoDB" id="9789109at2"/>
<dbReference type="InterPro" id="IPR014519">
    <property type="entry name" value="UCP024492"/>
</dbReference>
<evidence type="ECO:0000313" key="1">
    <source>
        <dbReference type="EMBL" id="SDL63941.1"/>
    </source>
</evidence>
<protein>
    <recommendedName>
        <fullName evidence="3">DUF488 domain-containing protein</fullName>
    </recommendedName>
</protein>
<dbReference type="AlphaFoldDB" id="A0A1G9LQD0"/>
<dbReference type="PIRSF" id="PIRSF024492">
    <property type="entry name" value="UCP024492"/>
    <property type="match status" value="1"/>
</dbReference>
<organism evidence="1 2">
    <name type="scientific">Modicisalibacter muralis</name>
    <dbReference type="NCBI Taxonomy" id="119000"/>
    <lineage>
        <taxon>Bacteria</taxon>
        <taxon>Pseudomonadati</taxon>
        <taxon>Pseudomonadota</taxon>
        <taxon>Gammaproteobacteria</taxon>
        <taxon>Oceanospirillales</taxon>
        <taxon>Halomonadaceae</taxon>
        <taxon>Modicisalibacter</taxon>
    </lineage>
</organism>
<evidence type="ECO:0008006" key="3">
    <source>
        <dbReference type="Google" id="ProtNLM"/>
    </source>
</evidence>
<dbReference type="PANTHER" id="PTHR39337:SF1">
    <property type="entry name" value="BLR5642 PROTEIN"/>
    <property type="match status" value="1"/>
</dbReference>
<evidence type="ECO:0000313" key="2">
    <source>
        <dbReference type="Proteomes" id="UP000198654"/>
    </source>
</evidence>
<proteinExistence type="predicted"/>
<reference evidence="1 2" key="1">
    <citation type="submission" date="2016-10" db="EMBL/GenBank/DDBJ databases">
        <authorList>
            <person name="de Groot N.N."/>
        </authorList>
    </citation>
    <scope>NUCLEOTIDE SEQUENCE [LARGE SCALE GENOMIC DNA]</scope>
    <source>
        <strain evidence="1 2">DSM 14789</strain>
    </source>
</reference>